<feature type="transmembrane region" description="Helical" evidence="1">
    <location>
        <begin position="203"/>
        <end position="227"/>
    </location>
</feature>
<dbReference type="Proteomes" id="UP001290861">
    <property type="component" value="Unassembled WGS sequence"/>
</dbReference>
<dbReference type="EMBL" id="JARVCO010000012">
    <property type="protein sequence ID" value="MDZ8120021.1"/>
    <property type="molecule type" value="Genomic_DNA"/>
</dbReference>
<gene>
    <name evidence="3" type="ORF">P9H32_15425</name>
</gene>
<evidence type="ECO:0000313" key="3">
    <source>
        <dbReference type="EMBL" id="MDZ8120021.1"/>
    </source>
</evidence>
<feature type="signal peptide" evidence="2">
    <location>
        <begin position="1"/>
        <end position="20"/>
    </location>
</feature>
<evidence type="ECO:0000313" key="4">
    <source>
        <dbReference type="Proteomes" id="UP001290861"/>
    </source>
</evidence>
<evidence type="ECO:0000256" key="2">
    <source>
        <dbReference type="SAM" id="SignalP"/>
    </source>
</evidence>
<proteinExistence type="predicted"/>
<keyword evidence="1" id="KW-0812">Transmembrane</keyword>
<evidence type="ECO:0000256" key="1">
    <source>
        <dbReference type="SAM" id="Phobius"/>
    </source>
</evidence>
<dbReference type="SUPFAM" id="SSF49785">
    <property type="entry name" value="Galactose-binding domain-like"/>
    <property type="match status" value="1"/>
</dbReference>
<name>A0ABU5N0Q4_9BACT</name>
<protein>
    <submittedName>
        <fullName evidence="3">PEP-CTERM sorting domain-containing protein</fullName>
    </submittedName>
</protein>
<keyword evidence="1" id="KW-1133">Transmembrane helix</keyword>
<keyword evidence="2" id="KW-0732">Signal</keyword>
<comment type="caution">
    <text evidence="3">The sequence shown here is derived from an EMBL/GenBank/DDBJ whole genome shotgun (WGS) entry which is preliminary data.</text>
</comment>
<keyword evidence="4" id="KW-1185">Reference proteome</keyword>
<keyword evidence="1" id="KW-0472">Membrane</keyword>
<sequence length="233" mass="24342">MKIIHSVLASMLTTAVGVHAALIIPTGSTASSESGGRGVGNLYNGVELVNTGDVNDWTQYSMNPADDNLSKGEGWMANNNSGAWIILDLGAVYALDTISIWNFNSSTNQYIGRSVSSMNVYVRSTADTLNVAGSKAAFDSTGWASLQAAAAVSVNPQDTTITAPNAVFDSLTQTGRYLAFEVDSTSGSDGGSTKYAGMGEVQVFGAVVPEPAALGLIMVAGGSFLFIRRRFMM</sequence>
<organism evidence="3 4">
    <name type="scientific">Pontiella agarivorans</name>
    <dbReference type="NCBI Taxonomy" id="3038953"/>
    <lineage>
        <taxon>Bacteria</taxon>
        <taxon>Pseudomonadati</taxon>
        <taxon>Kiritimatiellota</taxon>
        <taxon>Kiritimatiellia</taxon>
        <taxon>Kiritimatiellales</taxon>
        <taxon>Pontiellaceae</taxon>
        <taxon>Pontiella</taxon>
    </lineage>
</organism>
<feature type="chain" id="PRO_5046393905" evidence="2">
    <location>
        <begin position="21"/>
        <end position="233"/>
    </location>
</feature>
<reference evidence="3 4" key="1">
    <citation type="journal article" date="2024" name="Appl. Environ. Microbiol.">
        <title>Pontiella agarivorans sp. nov., a novel marine anaerobic bacterium capable of degrading macroalgal polysaccharides and fixing nitrogen.</title>
        <authorList>
            <person name="Liu N."/>
            <person name="Kivenson V."/>
            <person name="Peng X."/>
            <person name="Cui Z."/>
            <person name="Lankiewicz T.S."/>
            <person name="Gosselin K.M."/>
            <person name="English C.J."/>
            <person name="Blair E.M."/>
            <person name="O'Malley M.A."/>
            <person name="Valentine D.L."/>
        </authorList>
    </citation>
    <scope>NUCLEOTIDE SEQUENCE [LARGE SCALE GENOMIC DNA]</scope>
    <source>
        <strain evidence="3 4">NLcol2</strain>
    </source>
</reference>
<dbReference type="InterPro" id="IPR013424">
    <property type="entry name" value="Ice-binding_C"/>
</dbReference>
<dbReference type="NCBIfam" id="TIGR02595">
    <property type="entry name" value="PEP_CTERM"/>
    <property type="match status" value="1"/>
</dbReference>
<dbReference type="Gene3D" id="2.60.120.260">
    <property type="entry name" value="Galactose-binding domain-like"/>
    <property type="match status" value="1"/>
</dbReference>
<accession>A0ABU5N0Q4</accession>
<dbReference type="InterPro" id="IPR008979">
    <property type="entry name" value="Galactose-bd-like_sf"/>
</dbReference>